<dbReference type="Proteomes" id="UP001165064">
    <property type="component" value="Unassembled WGS sequence"/>
</dbReference>
<gene>
    <name evidence="1" type="ORF">Amon02_000887600</name>
</gene>
<keyword evidence="2" id="KW-1185">Reference proteome</keyword>
<comment type="caution">
    <text evidence="1">The sequence shown here is derived from an EMBL/GenBank/DDBJ whole genome shotgun (WGS) entry which is preliminary data.</text>
</comment>
<evidence type="ECO:0000313" key="1">
    <source>
        <dbReference type="EMBL" id="GME91308.1"/>
    </source>
</evidence>
<sequence length="265" mass="30692">MFKVFKTTGIEGNYSISSNPLFVSNGCWTIYPAKHKTTKKKCSVWQFNKKEWETRLMNNGLMNRSNKQMVQSDIFEAVKNYISNLAKFKHPNFLTVIEPLEDHKSRILFVTEYVVNDLQTLNKSQLDEIIITKGLLQIANALKFLHQSVHTVNLNINPSSIFITENFDWKMSGLQFIENLENGIAERYIDPLDSRLPAFLSIDFQFSSPNLLLKHNVDYVNDLFSLGCLIYYLFNDGGHLIACSNSSLLEYERSFNRNLKMMFCN</sequence>
<proteinExistence type="predicted"/>
<protein>
    <submittedName>
        <fullName evidence="1">Unnamed protein product</fullName>
    </submittedName>
</protein>
<accession>A0ACB5TLW9</accession>
<organism evidence="1 2">
    <name type="scientific">Ambrosiozyma monospora</name>
    <name type="common">Yeast</name>
    <name type="synonym">Endomycopsis monosporus</name>
    <dbReference type="NCBI Taxonomy" id="43982"/>
    <lineage>
        <taxon>Eukaryota</taxon>
        <taxon>Fungi</taxon>
        <taxon>Dikarya</taxon>
        <taxon>Ascomycota</taxon>
        <taxon>Saccharomycotina</taxon>
        <taxon>Pichiomycetes</taxon>
        <taxon>Pichiales</taxon>
        <taxon>Pichiaceae</taxon>
        <taxon>Ambrosiozyma</taxon>
    </lineage>
</organism>
<evidence type="ECO:0000313" key="2">
    <source>
        <dbReference type="Proteomes" id="UP001165064"/>
    </source>
</evidence>
<dbReference type="EMBL" id="BSXS01008061">
    <property type="protein sequence ID" value="GME91308.1"/>
    <property type="molecule type" value="Genomic_DNA"/>
</dbReference>
<name>A0ACB5TLW9_AMBMO</name>
<reference evidence="1" key="1">
    <citation type="submission" date="2023-04" db="EMBL/GenBank/DDBJ databases">
        <title>Ambrosiozyma monospora NBRC 10751.</title>
        <authorList>
            <person name="Ichikawa N."/>
            <person name="Sato H."/>
            <person name="Tonouchi N."/>
        </authorList>
    </citation>
    <scope>NUCLEOTIDE SEQUENCE</scope>
    <source>
        <strain evidence="1">NBRC 10751</strain>
    </source>
</reference>